<dbReference type="EC" id="2.7.8.-" evidence="12 13"/>
<feature type="active site" evidence="12">
    <location>
        <position position="216"/>
    </location>
</feature>
<evidence type="ECO:0000256" key="3">
    <source>
        <dbReference type="ARBA" id="ARBA00022516"/>
    </source>
</evidence>
<evidence type="ECO:0000256" key="10">
    <source>
        <dbReference type="ARBA" id="ARBA00023209"/>
    </source>
</evidence>
<dbReference type="HAMAP" id="MF_01916">
    <property type="entry name" value="Cardiolipin_synth_Cls"/>
    <property type="match status" value="1"/>
</dbReference>
<feature type="domain" description="PLD phosphodiesterase" evidence="14">
    <location>
        <begin position="393"/>
        <end position="420"/>
    </location>
</feature>
<dbReference type="PANTHER" id="PTHR21248">
    <property type="entry name" value="CARDIOLIPIN SYNTHASE"/>
    <property type="match status" value="1"/>
</dbReference>
<dbReference type="Pfam" id="PF13396">
    <property type="entry name" value="PLDc_N"/>
    <property type="match status" value="1"/>
</dbReference>
<organism evidence="15 16">
    <name type="scientific">Vagococcus vulneris</name>
    <dbReference type="NCBI Taxonomy" id="1977869"/>
    <lineage>
        <taxon>Bacteria</taxon>
        <taxon>Bacillati</taxon>
        <taxon>Bacillota</taxon>
        <taxon>Bacilli</taxon>
        <taxon>Lactobacillales</taxon>
        <taxon>Enterococcaceae</taxon>
        <taxon>Vagococcus</taxon>
    </lineage>
</organism>
<comment type="similarity">
    <text evidence="12">Belongs to the phospholipase D family. Cardiolipin synthase subfamily.</text>
</comment>
<dbReference type="CDD" id="cd09112">
    <property type="entry name" value="PLDc_CLS_2"/>
    <property type="match status" value="1"/>
</dbReference>
<dbReference type="PANTHER" id="PTHR21248:SF22">
    <property type="entry name" value="PHOSPHOLIPASE D"/>
    <property type="match status" value="1"/>
</dbReference>
<accession>A0A429ZZU4</accession>
<evidence type="ECO:0000313" key="15">
    <source>
        <dbReference type="EMBL" id="RST99537.1"/>
    </source>
</evidence>
<keyword evidence="5 12" id="KW-0812">Transmembrane</keyword>
<evidence type="ECO:0000256" key="1">
    <source>
        <dbReference type="ARBA" id="ARBA00004651"/>
    </source>
</evidence>
<keyword evidence="2 12" id="KW-1003">Cell membrane</keyword>
<feature type="active site" evidence="12">
    <location>
        <position position="405"/>
    </location>
</feature>
<name>A0A429ZZU4_9ENTE</name>
<evidence type="ECO:0000256" key="8">
    <source>
        <dbReference type="ARBA" id="ARBA00023098"/>
    </source>
</evidence>
<feature type="transmembrane region" description="Helical" evidence="12">
    <location>
        <begin position="31"/>
        <end position="55"/>
    </location>
</feature>
<feature type="domain" description="PLD phosphodiesterase" evidence="14">
    <location>
        <begin position="211"/>
        <end position="238"/>
    </location>
</feature>
<evidence type="ECO:0000256" key="13">
    <source>
        <dbReference type="NCBIfam" id="TIGR04265"/>
    </source>
</evidence>
<comment type="caution">
    <text evidence="15">The sequence shown here is derived from an EMBL/GenBank/DDBJ whole genome shotgun (WGS) entry which is preliminary data.</text>
</comment>
<feature type="transmembrane region" description="Helical" evidence="12">
    <location>
        <begin position="6"/>
        <end position="24"/>
    </location>
</feature>
<dbReference type="GO" id="GO:0032049">
    <property type="term" value="P:cardiolipin biosynthetic process"/>
    <property type="evidence" value="ECO:0007669"/>
    <property type="project" value="UniProtKB-UniRule"/>
</dbReference>
<dbReference type="RefSeq" id="WP_125983476.1">
    <property type="nucleotide sequence ID" value="NZ_NGJS01000004.1"/>
</dbReference>
<evidence type="ECO:0000256" key="9">
    <source>
        <dbReference type="ARBA" id="ARBA00023136"/>
    </source>
</evidence>
<dbReference type="OrthoDB" id="9762009at2"/>
<evidence type="ECO:0000256" key="2">
    <source>
        <dbReference type="ARBA" id="ARBA00022475"/>
    </source>
</evidence>
<dbReference type="EMBL" id="NGJS01000004">
    <property type="protein sequence ID" value="RST99537.1"/>
    <property type="molecule type" value="Genomic_DNA"/>
</dbReference>
<dbReference type="InterPro" id="IPR030874">
    <property type="entry name" value="Cardiolipin_synth_Firmi"/>
</dbReference>
<evidence type="ECO:0000256" key="5">
    <source>
        <dbReference type="ARBA" id="ARBA00022692"/>
    </source>
</evidence>
<gene>
    <name evidence="15" type="ORF">CBF37_04210</name>
</gene>
<keyword evidence="16" id="KW-1185">Reference proteome</keyword>
<dbReference type="NCBIfam" id="TIGR04265">
    <property type="entry name" value="bac_cardiolipin"/>
    <property type="match status" value="1"/>
</dbReference>
<evidence type="ECO:0000256" key="4">
    <source>
        <dbReference type="ARBA" id="ARBA00022679"/>
    </source>
</evidence>
<protein>
    <recommendedName>
        <fullName evidence="12 13">Cardiolipin synthase</fullName>
        <shortName evidence="12">CL synthase</shortName>
        <ecNumber evidence="12 13">2.7.8.-</ecNumber>
    </recommendedName>
</protein>
<feature type="active site" evidence="12">
    <location>
        <position position="400"/>
    </location>
</feature>
<proteinExistence type="inferred from homology"/>
<feature type="active site" evidence="12">
    <location>
        <position position="218"/>
    </location>
</feature>
<keyword evidence="10 12" id="KW-0594">Phospholipid biosynthesis</keyword>
<feature type="active site" evidence="12">
    <location>
        <position position="223"/>
    </location>
</feature>
<evidence type="ECO:0000313" key="16">
    <source>
        <dbReference type="Proteomes" id="UP000287857"/>
    </source>
</evidence>
<dbReference type="GO" id="GO:0008808">
    <property type="term" value="F:cardiolipin synthase activity"/>
    <property type="evidence" value="ECO:0007669"/>
    <property type="project" value="UniProtKB-UniRule"/>
</dbReference>
<dbReference type="Pfam" id="PF13091">
    <property type="entry name" value="PLDc_2"/>
    <property type="match status" value="2"/>
</dbReference>
<dbReference type="SMART" id="SM00155">
    <property type="entry name" value="PLDc"/>
    <property type="match status" value="2"/>
</dbReference>
<dbReference type="InterPro" id="IPR025202">
    <property type="entry name" value="PLD-like_dom"/>
</dbReference>
<dbReference type="Proteomes" id="UP000287857">
    <property type="component" value="Unassembled WGS sequence"/>
</dbReference>
<keyword evidence="3 12" id="KW-0444">Lipid biosynthesis</keyword>
<evidence type="ECO:0000256" key="11">
    <source>
        <dbReference type="ARBA" id="ARBA00023264"/>
    </source>
</evidence>
<evidence type="ECO:0000256" key="12">
    <source>
        <dbReference type="HAMAP-Rule" id="MF_01916"/>
    </source>
</evidence>
<dbReference type="InterPro" id="IPR001736">
    <property type="entry name" value="PLipase_D/transphosphatidylase"/>
</dbReference>
<evidence type="ECO:0000259" key="14">
    <source>
        <dbReference type="PROSITE" id="PS50035"/>
    </source>
</evidence>
<keyword evidence="9 12" id="KW-0472">Membrane</keyword>
<keyword evidence="4 12" id="KW-0808">Transferase</keyword>
<keyword evidence="7 12" id="KW-1133">Transmembrane helix</keyword>
<comment type="catalytic activity">
    <reaction evidence="12">
        <text>2 a 1,2-diacyl-sn-glycero-3-phospho-(1'-sn-glycerol) = a cardiolipin + glycerol</text>
        <dbReference type="Rhea" id="RHEA:31451"/>
        <dbReference type="ChEBI" id="CHEBI:17754"/>
        <dbReference type="ChEBI" id="CHEBI:62237"/>
        <dbReference type="ChEBI" id="CHEBI:64716"/>
    </reaction>
</comment>
<dbReference type="GO" id="GO:0005886">
    <property type="term" value="C:plasma membrane"/>
    <property type="evidence" value="ECO:0007669"/>
    <property type="project" value="UniProtKB-SubCell"/>
</dbReference>
<evidence type="ECO:0000256" key="6">
    <source>
        <dbReference type="ARBA" id="ARBA00022737"/>
    </source>
</evidence>
<keyword evidence="11 12" id="KW-1208">Phospholipid metabolism</keyword>
<keyword evidence="6" id="KW-0677">Repeat</keyword>
<dbReference type="SUPFAM" id="SSF56024">
    <property type="entry name" value="Phospholipase D/nuclease"/>
    <property type="match status" value="2"/>
</dbReference>
<dbReference type="InterPro" id="IPR027379">
    <property type="entry name" value="CLS_N"/>
</dbReference>
<comment type="subcellular location">
    <subcellularLocation>
        <location evidence="1 12">Cell membrane</location>
        <topology evidence="1 12">Multi-pass membrane protein</topology>
    </subcellularLocation>
</comment>
<comment type="function">
    <text evidence="12">Catalyzes the reversible phosphatidyl group transfer from one phosphatidylglycerol molecule to another to form cardiolipin (CL) (diphosphatidylglycerol) and glycerol.</text>
</comment>
<keyword evidence="8 12" id="KW-0443">Lipid metabolism</keyword>
<evidence type="ECO:0000256" key="7">
    <source>
        <dbReference type="ARBA" id="ARBA00022989"/>
    </source>
</evidence>
<dbReference type="AlphaFoldDB" id="A0A429ZZU4"/>
<feature type="active site" evidence="12">
    <location>
        <position position="398"/>
    </location>
</feature>
<dbReference type="Gene3D" id="3.30.870.10">
    <property type="entry name" value="Endonuclease Chain A"/>
    <property type="match status" value="2"/>
</dbReference>
<reference evidence="15 16" key="1">
    <citation type="submission" date="2017-05" db="EMBL/GenBank/DDBJ databases">
        <title>Vagococcus spp. assemblies.</title>
        <authorList>
            <person name="Gulvik C.A."/>
        </authorList>
    </citation>
    <scope>NUCLEOTIDE SEQUENCE [LARGE SCALE GENOMIC DNA]</scope>
    <source>
        <strain evidence="15 16">SS1995</strain>
    </source>
</reference>
<dbReference type="InterPro" id="IPR022924">
    <property type="entry name" value="Cardiolipin_synthase"/>
</dbReference>
<dbReference type="PROSITE" id="PS50035">
    <property type="entry name" value="PLD"/>
    <property type="match status" value="2"/>
</dbReference>
<dbReference type="CDD" id="cd09110">
    <property type="entry name" value="PLDc_CLS_1"/>
    <property type="match status" value="1"/>
</dbReference>
<sequence length="480" mass="55305">MAILIFTIYLLNFIFAFYLVFFRSKETSVTWAWLLCFIMVPVVGFLLYIFFGYGLKGEVFHEVNKQMKLEFEQLDLPRTSPADLYSTQASNPENQELAEFLQNISGTPLTHHNSYTLYSDGKQKFDALKNDLRRAQDTINIEYYAFVTDTLGMSILNILIEKAREGVRVHLLYDALGSKGVDPKKFEPLIEAGGKVEIFITSQRSLKHFRANYHDHHKLVIIDGQIGYIGGFNVADQYAGTTKKFGYWRDTHVRLVGPICSLLQYEFLLSWNVSVTKQRRITLTKNLFFTYQALDLVEGNDMQLIASGPDENKQQIKLTFIKLINSAKKRVWIQTPYLIPDDSVIDALKIAKRSGIDVRIMVPDKPDHPFIFRVTQFYAEALIKEGIDIYSYKNGFLHSKVLIMDHDVCVVGSANQDIRSYKLNFEASAVAFSTKLNQELTTAYENDLKKSEQWKMETFNNMSLWIKFKQKVSRLVSPIM</sequence>